<dbReference type="PANTHER" id="PTHR30486:SF6">
    <property type="entry name" value="TYPE IV PILUS RETRACTATION ATPASE PILT"/>
    <property type="match status" value="1"/>
</dbReference>
<evidence type="ECO:0000259" key="2">
    <source>
        <dbReference type="Pfam" id="PF00437"/>
    </source>
</evidence>
<evidence type="ECO:0000313" key="3">
    <source>
        <dbReference type="EMBL" id="TXG75818.1"/>
    </source>
</evidence>
<gene>
    <name evidence="3" type="ORF">E6Q11_06490</name>
</gene>
<dbReference type="SUPFAM" id="SSF52540">
    <property type="entry name" value="P-loop containing nucleoside triphosphate hydrolases"/>
    <property type="match status" value="1"/>
</dbReference>
<dbReference type="Proteomes" id="UP000321026">
    <property type="component" value="Unassembled WGS sequence"/>
</dbReference>
<sequence length="414" mass="46200">MGYEKYNISEKPEWDKCFNMLLDDRYSEIEVNGPDAWFTKVNGRRERISNIRLGTLDRLYEGIEAGLIPFVHSPWPFKKDSYIYEGPLRYKVEEGTPHEREIRGRCHMVLPPAADYPQITIAKKSTALATLDTIAQNGSMSTEMLAFLRIAVEAELTIAVSGGTGAGKTTILEAIAKNFRYDSRIGVAEDAPELYLSQPNVTYLHSVPWAPGMNPNDVATLSWVVMQFQRMRTDRIIIGETRGAEFADFLVAANSGMDGSITTLHANTPVECLQKMTGFAMKATGSPARIVNGDIAGAVDIIIQLIYTADGKYRTSEICEVTNTLSNDETARITTNSLYKWDRTTDLFEKKGMVSDELRRKLRNKGINVEPLLEQPIGKTDSFHSNSVQLKSMLDTAGVVDRDKPEEAPTKRTI</sequence>
<dbReference type="CDD" id="cd01130">
    <property type="entry name" value="VirB11-like_ATPase"/>
    <property type="match status" value="1"/>
</dbReference>
<feature type="domain" description="Bacterial type II secretion system protein E" evidence="2">
    <location>
        <begin position="116"/>
        <end position="329"/>
    </location>
</feature>
<evidence type="ECO:0000256" key="1">
    <source>
        <dbReference type="ARBA" id="ARBA00006611"/>
    </source>
</evidence>
<dbReference type="Pfam" id="PF00437">
    <property type="entry name" value="T2SSE"/>
    <property type="match status" value="1"/>
</dbReference>
<organism evidence="3 4">
    <name type="scientific">Candidatus Dojkabacteria bacterium</name>
    <dbReference type="NCBI Taxonomy" id="2099670"/>
    <lineage>
        <taxon>Bacteria</taxon>
        <taxon>Candidatus Dojkabacteria</taxon>
    </lineage>
</organism>
<dbReference type="GO" id="GO:0016887">
    <property type="term" value="F:ATP hydrolysis activity"/>
    <property type="evidence" value="ECO:0007669"/>
    <property type="project" value="InterPro"/>
</dbReference>
<comment type="similarity">
    <text evidence="1">Belongs to the GSP E family.</text>
</comment>
<evidence type="ECO:0000313" key="4">
    <source>
        <dbReference type="Proteomes" id="UP000321026"/>
    </source>
</evidence>
<dbReference type="InterPro" id="IPR027417">
    <property type="entry name" value="P-loop_NTPase"/>
</dbReference>
<dbReference type="InterPro" id="IPR001482">
    <property type="entry name" value="T2SS/T4SS_dom"/>
</dbReference>
<dbReference type="InterPro" id="IPR050921">
    <property type="entry name" value="T4SS_GSP_E_ATPase"/>
</dbReference>
<name>A0A5C7J3I5_9BACT</name>
<protein>
    <submittedName>
        <fullName evidence="3">CpaF family protein</fullName>
    </submittedName>
</protein>
<comment type="caution">
    <text evidence="3">The sequence shown here is derived from an EMBL/GenBank/DDBJ whole genome shotgun (WGS) entry which is preliminary data.</text>
</comment>
<proteinExistence type="inferred from homology"/>
<accession>A0A5C7J3I5</accession>
<dbReference type="Gene3D" id="3.40.50.300">
    <property type="entry name" value="P-loop containing nucleotide triphosphate hydrolases"/>
    <property type="match status" value="1"/>
</dbReference>
<reference evidence="3 4" key="1">
    <citation type="submission" date="2018-09" db="EMBL/GenBank/DDBJ databases">
        <title>Metagenome Assembled Genomes from an Advanced Water Purification Facility.</title>
        <authorList>
            <person name="Stamps B.W."/>
            <person name="Spear J.R."/>
        </authorList>
    </citation>
    <scope>NUCLEOTIDE SEQUENCE [LARGE SCALE GENOMIC DNA]</scope>
    <source>
        <strain evidence="3">Bin_63_2</strain>
    </source>
</reference>
<dbReference type="EMBL" id="SSDS01000102">
    <property type="protein sequence ID" value="TXG75818.1"/>
    <property type="molecule type" value="Genomic_DNA"/>
</dbReference>
<dbReference type="PANTHER" id="PTHR30486">
    <property type="entry name" value="TWITCHING MOTILITY PROTEIN PILT"/>
    <property type="match status" value="1"/>
</dbReference>
<dbReference type="AlphaFoldDB" id="A0A5C7J3I5"/>